<organism evidence="2 3">
    <name type="scientific">Aquabacterium olei</name>
    <dbReference type="NCBI Taxonomy" id="1296669"/>
    <lineage>
        <taxon>Bacteria</taxon>
        <taxon>Pseudomonadati</taxon>
        <taxon>Pseudomonadota</taxon>
        <taxon>Betaproteobacteria</taxon>
        <taxon>Burkholderiales</taxon>
        <taxon>Aquabacterium</taxon>
    </lineage>
</organism>
<dbReference type="KEGG" id="aon:DEH84_12885"/>
<dbReference type="OrthoDB" id="5298045at2"/>
<keyword evidence="3" id="KW-1185">Reference proteome</keyword>
<dbReference type="GO" id="GO:0006935">
    <property type="term" value="P:chemotaxis"/>
    <property type="evidence" value="ECO:0007669"/>
    <property type="project" value="InterPro"/>
</dbReference>
<name>A0A2U8FVH5_9BURK</name>
<dbReference type="InterPro" id="IPR002545">
    <property type="entry name" value="CheW-lke_dom"/>
</dbReference>
<dbReference type="InterPro" id="IPR036061">
    <property type="entry name" value="CheW-like_dom_sf"/>
</dbReference>
<feature type="domain" description="CheW-like" evidence="1">
    <location>
        <begin position="27"/>
        <end position="173"/>
    </location>
</feature>
<dbReference type="EMBL" id="CP029210">
    <property type="protein sequence ID" value="AWI54216.1"/>
    <property type="molecule type" value="Genomic_DNA"/>
</dbReference>
<dbReference type="AlphaFoldDB" id="A0A2U8FVH5"/>
<dbReference type="Pfam" id="PF01584">
    <property type="entry name" value="CheW"/>
    <property type="match status" value="1"/>
</dbReference>
<evidence type="ECO:0000259" key="1">
    <source>
        <dbReference type="PROSITE" id="PS50851"/>
    </source>
</evidence>
<dbReference type="PROSITE" id="PS50851">
    <property type="entry name" value="CHEW"/>
    <property type="match status" value="1"/>
</dbReference>
<evidence type="ECO:0000313" key="2">
    <source>
        <dbReference type="EMBL" id="AWI54216.1"/>
    </source>
</evidence>
<evidence type="ECO:0000313" key="3">
    <source>
        <dbReference type="Proteomes" id="UP000244892"/>
    </source>
</evidence>
<reference evidence="2 3" key="1">
    <citation type="submission" date="2018-05" db="EMBL/GenBank/DDBJ databases">
        <title>complete genome sequence of Aquabacterium olei NBRC 110486.</title>
        <authorList>
            <person name="Tang B."/>
            <person name="Chang J."/>
            <person name="Zhang L."/>
            <person name="Yang H."/>
        </authorList>
    </citation>
    <scope>NUCLEOTIDE SEQUENCE [LARGE SCALE GENOMIC DNA]</scope>
    <source>
        <strain evidence="2 3">NBRC 110486</strain>
    </source>
</reference>
<protein>
    <submittedName>
        <fullName evidence="2">Chemotaxis protein CheW</fullName>
    </submittedName>
</protein>
<proteinExistence type="predicted"/>
<dbReference type="Proteomes" id="UP000244892">
    <property type="component" value="Chromosome"/>
</dbReference>
<dbReference type="SMART" id="SM00260">
    <property type="entry name" value="CheW"/>
    <property type="match status" value="1"/>
</dbReference>
<dbReference type="GO" id="GO:0007165">
    <property type="term" value="P:signal transduction"/>
    <property type="evidence" value="ECO:0007669"/>
    <property type="project" value="InterPro"/>
</dbReference>
<dbReference type="SUPFAM" id="SSF50341">
    <property type="entry name" value="CheW-like"/>
    <property type="match status" value="1"/>
</dbReference>
<dbReference type="RefSeq" id="WP_109037212.1">
    <property type="nucleotide sequence ID" value="NZ_CP029210.1"/>
</dbReference>
<gene>
    <name evidence="2" type="ORF">DEH84_12885</name>
</gene>
<sequence>MANKEALRELQQRLADRLQKVRQQAPTRNWLAVEMAGHGFLLPLDQAGEIFPLGAVQTVPHSQPWFLGVANLRGQLHGVVDLSGFLGLSRRTPRLPTEQQARDAGRLIAFNHTLQVNACLLVDRLLGLRQAGAMQPTERGRSAPHFVVQELADPQGRVWYELDLAALASDDAFLKIDA</sequence>
<dbReference type="Gene3D" id="2.40.50.180">
    <property type="entry name" value="CheA-289, Domain 4"/>
    <property type="match status" value="1"/>
</dbReference>
<accession>A0A2U8FVH5</accession>